<proteinExistence type="predicted"/>
<name>A0A9P0AB36_BEMTA</name>
<feature type="domain" description="C2H2-type" evidence="13">
    <location>
        <begin position="371"/>
        <end position="393"/>
    </location>
</feature>
<feature type="binding site" evidence="11">
    <location>
        <position position="90"/>
    </location>
    <ligand>
        <name>Zn(2+)</name>
        <dbReference type="ChEBI" id="CHEBI:29105"/>
    </ligand>
</feature>
<dbReference type="Gene3D" id="3.40.1800.20">
    <property type="match status" value="1"/>
</dbReference>
<feature type="domain" description="ZAD" evidence="14">
    <location>
        <begin position="39"/>
        <end position="114"/>
    </location>
</feature>
<dbReference type="SUPFAM" id="SSF57667">
    <property type="entry name" value="beta-beta-alpha zinc fingers"/>
    <property type="match status" value="5"/>
</dbReference>
<evidence type="ECO:0000256" key="5">
    <source>
        <dbReference type="ARBA" id="ARBA00022833"/>
    </source>
</evidence>
<evidence type="ECO:0000256" key="1">
    <source>
        <dbReference type="ARBA" id="ARBA00004123"/>
    </source>
</evidence>
<dbReference type="KEGG" id="btab:109032377"/>
<evidence type="ECO:0000259" key="14">
    <source>
        <dbReference type="PROSITE" id="PS51915"/>
    </source>
</evidence>
<dbReference type="Pfam" id="PF00096">
    <property type="entry name" value="zf-C2H2"/>
    <property type="match status" value="8"/>
</dbReference>
<dbReference type="InterPro" id="IPR013087">
    <property type="entry name" value="Znf_C2H2_type"/>
</dbReference>
<dbReference type="Pfam" id="PF07776">
    <property type="entry name" value="zf-AD"/>
    <property type="match status" value="1"/>
</dbReference>
<dbReference type="GO" id="GO:0008270">
    <property type="term" value="F:zinc ion binding"/>
    <property type="evidence" value="ECO:0007669"/>
    <property type="project" value="UniProtKB-UniRule"/>
</dbReference>
<evidence type="ECO:0000256" key="11">
    <source>
        <dbReference type="PROSITE-ProRule" id="PRU01263"/>
    </source>
</evidence>
<dbReference type="GO" id="GO:0000978">
    <property type="term" value="F:RNA polymerase II cis-regulatory region sequence-specific DNA binding"/>
    <property type="evidence" value="ECO:0007669"/>
    <property type="project" value="TreeGrafter"/>
</dbReference>
<dbReference type="FunFam" id="3.30.160.60:FF:000322">
    <property type="entry name" value="GDNF-inducible zinc finger protein 1"/>
    <property type="match status" value="1"/>
</dbReference>
<evidence type="ECO:0000256" key="9">
    <source>
        <dbReference type="ARBA" id="ARBA00023242"/>
    </source>
</evidence>
<feature type="binding site" evidence="11">
    <location>
        <position position="87"/>
    </location>
    <ligand>
        <name>Zn(2+)</name>
        <dbReference type="ChEBI" id="CHEBI:29105"/>
    </ligand>
</feature>
<keyword evidence="4 10" id="KW-0863">Zinc-finger</keyword>
<evidence type="ECO:0000256" key="6">
    <source>
        <dbReference type="ARBA" id="ARBA00023015"/>
    </source>
</evidence>
<dbReference type="GO" id="GO:0005634">
    <property type="term" value="C:nucleus"/>
    <property type="evidence" value="ECO:0007669"/>
    <property type="project" value="UniProtKB-SubCell"/>
</dbReference>
<dbReference type="InterPro" id="IPR036236">
    <property type="entry name" value="Znf_C2H2_sf"/>
</dbReference>
<evidence type="ECO:0000259" key="13">
    <source>
        <dbReference type="PROSITE" id="PS50157"/>
    </source>
</evidence>
<keyword evidence="3" id="KW-0677">Repeat</keyword>
<comment type="subcellular location">
    <subcellularLocation>
        <location evidence="1">Nucleus</location>
    </subcellularLocation>
</comment>
<evidence type="ECO:0000256" key="4">
    <source>
        <dbReference type="ARBA" id="ARBA00022771"/>
    </source>
</evidence>
<feature type="domain" description="C2H2-type" evidence="13">
    <location>
        <begin position="552"/>
        <end position="579"/>
    </location>
</feature>
<keyword evidence="9" id="KW-0539">Nucleus</keyword>
<feature type="domain" description="C2H2-type" evidence="13">
    <location>
        <begin position="409"/>
        <end position="436"/>
    </location>
</feature>
<evidence type="ECO:0000256" key="7">
    <source>
        <dbReference type="ARBA" id="ARBA00023125"/>
    </source>
</evidence>
<dbReference type="PROSITE" id="PS00028">
    <property type="entry name" value="ZINC_FINGER_C2H2_1"/>
    <property type="match status" value="9"/>
</dbReference>
<keyword evidence="2 11" id="KW-0479">Metal-binding</keyword>
<dbReference type="PROSITE" id="PS50157">
    <property type="entry name" value="ZINC_FINGER_C2H2_2"/>
    <property type="match status" value="9"/>
</dbReference>
<keyword evidence="5 11" id="KW-0862">Zinc</keyword>
<gene>
    <name evidence="15" type="ORF">BEMITA_LOCUS6158</name>
</gene>
<dbReference type="PANTHER" id="PTHR24393:SF156">
    <property type="entry name" value="ZINC FINGER PROTEIN 271-LIKE"/>
    <property type="match status" value="1"/>
</dbReference>
<keyword evidence="7" id="KW-0238">DNA-binding</keyword>
<dbReference type="FunFam" id="3.30.160.60:FF:000624">
    <property type="entry name" value="zinc finger protein 697"/>
    <property type="match status" value="2"/>
</dbReference>
<feature type="domain" description="C2H2-type" evidence="13">
    <location>
        <begin position="437"/>
        <end position="459"/>
    </location>
</feature>
<evidence type="ECO:0000256" key="10">
    <source>
        <dbReference type="PROSITE-ProRule" id="PRU00042"/>
    </source>
</evidence>
<dbReference type="PROSITE" id="PS51915">
    <property type="entry name" value="ZAD"/>
    <property type="match status" value="1"/>
</dbReference>
<dbReference type="GO" id="GO:0001228">
    <property type="term" value="F:DNA-binding transcription activator activity, RNA polymerase II-specific"/>
    <property type="evidence" value="ECO:0007669"/>
    <property type="project" value="TreeGrafter"/>
</dbReference>
<evidence type="ECO:0000256" key="2">
    <source>
        <dbReference type="ARBA" id="ARBA00022723"/>
    </source>
</evidence>
<sequence>MGLPPNLAFQDLVLCLQGLSSNIQISIFNLLDCKMNIDSYCRLCALPKPQLVRIFDEEGHRCNIVANINKCLKIEIYEKDPLPRAVCTECSEKLSSTCTFIDASFKAQETLQSILEGTDLLKRENCYTSEDSLGDGSKHSSDSLILAFEQKNDGAGKDLISIDDVDSCLIEEYVENLNLRNNLSQGDHNFLQSSVGCPEEDVSSKEFPRAFPFFTNSPIEDRIDSTGSSSNTESQHFQEVSQFKEGTLHDCFPKGTIRINKNVFEKGKGESSESTLQVIKVEHKEFDMMEREEKSGDSGVQLMDNEEKFAECISNETQSSGKEHNVKKSVEAEAMSFNDIMWPCGQCDKLFAKFNDRQLHYSSSHEGPVIYVCPMCSKKFSKSTSFNAHLKKHKPTLDCSPLRPSQNKLSCDECKEKFSNKKLLLAHMAVHSDLRSHPCKDCGKTFRHQGLLELHARSHLPADLKNKFQCDLCDKRFSTKPNLITHRRIHLGVKNYTCDQCGKGFIQKGNLDTHLLTHSSDKPFSCEMCEKSFKTMLQLRKHHSVHTGDKPHQCDVCGRMFRERGTLREHYRIHTGAMPFSCEFCGKTFRFKGILTTHRRQHTGEKPYSCQECQHHFTNWPNYNKHMKRRHGVNTSKTSRVKLDPSGASSDEPAKTTLSDFLDFQPVLEDQEPYDQLPIIDGLSDQDIILSTVYNTTSSLPPNNVNTFHPFASNSPLINFYNLSHLPAPSSLDIMSFSPSLVDITSSPQHS</sequence>
<dbReference type="FunFam" id="3.30.160.60:FF:000012">
    <property type="entry name" value="RB-associated KRAB zinc finger protein-like"/>
    <property type="match status" value="1"/>
</dbReference>
<dbReference type="FunFam" id="3.30.160.60:FF:000100">
    <property type="entry name" value="Zinc finger 45-like"/>
    <property type="match status" value="1"/>
</dbReference>
<feature type="binding site" evidence="11">
    <location>
        <position position="44"/>
    </location>
    <ligand>
        <name>Zn(2+)</name>
        <dbReference type="ChEBI" id="CHEBI:29105"/>
    </ligand>
</feature>
<feature type="binding site" evidence="11">
    <location>
        <position position="41"/>
    </location>
    <ligand>
        <name>Zn(2+)</name>
        <dbReference type="ChEBI" id="CHEBI:29105"/>
    </ligand>
</feature>
<dbReference type="PANTHER" id="PTHR24393">
    <property type="entry name" value="ZINC FINGER PROTEIN"/>
    <property type="match status" value="1"/>
</dbReference>
<dbReference type="SUPFAM" id="SSF57716">
    <property type="entry name" value="Glucocorticoid receptor-like (DNA-binding domain)"/>
    <property type="match status" value="1"/>
</dbReference>
<feature type="domain" description="C2H2-type" evidence="13">
    <location>
        <begin position="468"/>
        <end position="495"/>
    </location>
</feature>
<dbReference type="AlphaFoldDB" id="A0A9P0AB36"/>
<dbReference type="SMART" id="SM00355">
    <property type="entry name" value="ZnF_C2H2"/>
    <property type="match status" value="10"/>
</dbReference>
<dbReference type="Gene3D" id="3.30.160.60">
    <property type="entry name" value="Classic Zinc Finger"/>
    <property type="match status" value="8"/>
</dbReference>
<keyword evidence="8" id="KW-0804">Transcription</keyword>
<dbReference type="InterPro" id="IPR012934">
    <property type="entry name" value="Znf_AD"/>
</dbReference>
<organism evidence="15 16">
    <name type="scientific">Bemisia tabaci</name>
    <name type="common">Sweetpotato whitefly</name>
    <name type="synonym">Aleurodes tabaci</name>
    <dbReference type="NCBI Taxonomy" id="7038"/>
    <lineage>
        <taxon>Eukaryota</taxon>
        <taxon>Metazoa</taxon>
        <taxon>Ecdysozoa</taxon>
        <taxon>Arthropoda</taxon>
        <taxon>Hexapoda</taxon>
        <taxon>Insecta</taxon>
        <taxon>Pterygota</taxon>
        <taxon>Neoptera</taxon>
        <taxon>Paraneoptera</taxon>
        <taxon>Hemiptera</taxon>
        <taxon>Sternorrhyncha</taxon>
        <taxon>Aleyrodoidea</taxon>
        <taxon>Aleyrodidae</taxon>
        <taxon>Aleyrodinae</taxon>
        <taxon>Bemisia</taxon>
    </lineage>
</organism>
<evidence type="ECO:0000256" key="12">
    <source>
        <dbReference type="SAM" id="MobiDB-lite"/>
    </source>
</evidence>
<evidence type="ECO:0000256" key="3">
    <source>
        <dbReference type="ARBA" id="ARBA00022737"/>
    </source>
</evidence>
<keyword evidence="16" id="KW-1185">Reference proteome</keyword>
<protein>
    <submittedName>
        <fullName evidence="15">Uncharacterized protein</fullName>
    </submittedName>
</protein>
<accession>A0A9P0AB36</accession>
<evidence type="ECO:0000313" key="15">
    <source>
        <dbReference type="EMBL" id="CAH0387104.1"/>
    </source>
</evidence>
<dbReference type="EMBL" id="OU963864">
    <property type="protein sequence ID" value="CAH0387104.1"/>
    <property type="molecule type" value="Genomic_DNA"/>
</dbReference>
<dbReference type="GO" id="GO:0048598">
    <property type="term" value="P:embryonic morphogenesis"/>
    <property type="evidence" value="ECO:0007669"/>
    <property type="project" value="UniProtKB-ARBA"/>
</dbReference>
<feature type="region of interest" description="Disordered" evidence="12">
    <location>
        <begin position="624"/>
        <end position="655"/>
    </location>
</feature>
<evidence type="ECO:0000313" key="16">
    <source>
        <dbReference type="Proteomes" id="UP001152759"/>
    </source>
</evidence>
<feature type="domain" description="C2H2-type" evidence="13">
    <location>
        <begin position="496"/>
        <end position="523"/>
    </location>
</feature>
<evidence type="ECO:0000256" key="8">
    <source>
        <dbReference type="ARBA" id="ARBA00023163"/>
    </source>
</evidence>
<feature type="domain" description="C2H2-type" evidence="13">
    <location>
        <begin position="608"/>
        <end position="631"/>
    </location>
</feature>
<dbReference type="FunFam" id="3.30.160.60:FF:000065">
    <property type="entry name" value="B-cell CLL/lymphoma 6, member B"/>
    <property type="match status" value="1"/>
</dbReference>
<reference evidence="15" key="1">
    <citation type="submission" date="2021-12" db="EMBL/GenBank/DDBJ databases">
        <authorList>
            <person name="King R."/>
        </authorList>
    </citation>
    <scope>NUCLEOTIDE SEQUENCE</scope>
</reference>
<dbReference type="Proteomes" id="UP001152759">
    <property type="component" value="Chromosome 3"/>
</dbReference>
<dbReference type="SMART" id="SM00868">
    <property type="entry name" value="zf-AD"/>
    <property type="match status" value="1"/>
</dbReference>
<feature type="domain" description="C2H2-type" evidence="13">
    <location>
        <begin position="580"/>
        <end position="607"/>
    </location>
</feature>
<keyword evidence="6" id="KW-0805">Transcription regulation</keyword>
<feature type="domain" description="C2H2-type" evidence="13">
    <location>
        <begin position="524"/>
        <end position="551"/>
    </location>
</feature>